<dbReference type="AlphaFoldDB" id="A0A5P1FGU8"/>
<keyword evidence="3" id="KW-1185">Reference proteome</keyword>
<accession>A0A5P1FGU8</accession>
<gene>
    <name evidence="2" type="ORF">A4U43_C03F21320</name>
</gene>
<feature type="region of interest" description="Disordered" evidence="1">
    <location>
        <begin position="70"/>
        <end position="115"/>
    </location>
</feature>
<feature type="compositionally biased region" description="Basic residues" evidence="1">
    <location>
        <begin position="95"/>
        <end position="104"/>
    </location>
</feature>
<proteinExistence type="predicted"/>
<reference evidence="3" key="1">
    <citation type="journal article" date="2017" name="Nat. Commun.">
        <title>The asparagus genome sheds light on the origin and evolution of a young Y chromosome.</title>
        <authorList>
            <person name="Harkess A."/>
            <person name="Zhou J."/>
            <person name="Xu C."/>
            <person name="Bowers J.E."/>
            <person name="Van der Hulst R."/>
            <person name="Ayyampalayam S."/>
            <person name="Mercati F."/>
            <person name="Riccardi P."/>
            <person name="McKain M.R."/>
            <person name="Kakrana A."/>
            <person name="Tang H."/>
            <person name="Ray J."/>
            <person name="Groenendijk J."/>
            <person name="Arikit S."/>
            <person name="Mathioni S.M."/>
            <person name="Nakano M."/>
            <person name="Shan H."/>
            <person name="Telgmann-Rauber A."/>
            <person name="Kanno A."/>
            <person name="Yue Z."/>
            <person name="Chen H."/>
            <person name="Li W."/>
            <person name="Chen Y."/>
            <person name="Xu X."/>
            <person name="Zhang Y."/>
            <person name="Luo S."/>
            <person name="Chen H."/>
            <person name="Gao J."/>
            <person name="Mao Z."/>
            <person name="Pires J.C."/>
            <person name="Luo M."/>
            <person name="Kudrna D."/>
            <person name="Wing R.A."/>
            <person name="Meyers B.C."/>
            <person name="Yi K."/>
            <person name="Kong H."/>
            <person name="Lavrijsen P."/>
            <person name="Sunseri F."/>
            <person name="Falavigna A."/>
            <person name="Ye Y."/>
            <person name="Leebens-Mack J.H."/>
            <person name="Chen G."/>
        </authorList>
    </citation>
    <scope>NUCLEOTIDE SEQUENCE [LARGE SCALE GENOMIC DNA]</scope>
    <source>
        <strain evidence="3">cv. DH0086</strain>
    </source>
</reference>
<protein>
    <submittedName>
        <fullName evidence="2">Uncharacterized protein</fullName>
    </submittedName>
</protein>
<dbReference type="EMBL" id="CM007383">
    <property type="protein sequence ID" value="ONK75861.1"/>
    <property type="molecule type" value="Genomic_DNA"/>
</dbReference>
<dbReference type="Gramene" id="ONK75861">
    <property type="protein sequence ID" value="ONK75861"/>
    <property type="gene ID" value="A4U43_C03F21320"/>
</dbReference>
<feature type="compositionally biased region" description="Basic and acidic residues" evidence="1">
    <location>
        <begin position="105"/>
        <end position="115"/>
    </location>
</feature>
<feature type="compositionally biased region" description="Basic residues" evidence="1">
    <location>
        <begin position="70"/>
        <end position="85"/>
    </location>
</feature>
<organism evidence="2 3">
    <name type="scientific">Asparagus officinalis</name>
    <name type="common">Garden asparagus</name>
    <dbReference type="NCBI Taxonomy" id="4686"/>
    <lineage>
        <taxon>Eukaryota</taxon>
        <taxon>Viridiplantae</taxon>
        <taxon>Streptophyta</taxon>
        <taxon>Embryophyta</taxon>
        <taxon>Tracheophyta</taxon>
        <taxon>Spermatophyta</taxon>
        <taxon>Magnoliopsida</taxon>
        <taxon>Liliopsida</taxon>
        <taxon>Asparagales</taxon>
        <taxon>Asparagaceae</taxon>
        <taxon>Asparagoideae</taxon>
        <taxon>Asparagus</taxon>
    </lineage>
</organism>
<name>A0A5P1FGU8_ASPOF</name>
<feature type="region of interest" description="Disordered" evidence="1">
    <location>
        <begin position="1"/>
        <end position="56"/>
    </location>
</feature>
<sequence length="115" mass="12694">MLEGSEGGWSGKRNRGDSRRGVLVDNEGAAKGGSAAAWNGGAQSTRGEALDLGGRVDSAGDINGGWRWRRRKRRQGLGRGRRGHRGEKMNERGKRGVVGRRAMRCKQEKREYKNM</sequence>
<dbReference type="Proteomes" id="UP000243459">
    <property type="component" value="Chromosome 3"/>
</dbReference>
<feature type="compositionally biased region" description="Gly residues" evidence="1">
    <location>
        <begin position="1"/>
        <end position="10"/>
    </location>
</feature>
<evidence type="ECO:0000256" key="1">
    <source>
        <dbReference type="SAM" id="MobiDB-lite"/>
    </source>
</evidence>
<evidence type="ECO:0000313" key="3">
    <source>
        <dbReference type="Proteomes" id="UP000243459"/>
    </source>
</evidence>
<evidence type="ECO:0000313" key="2">
    <source>
        <dbReference type="EMBL" id="ONK75861.1"/>
    </source>
</evidence>